<reference evidence="1" key="1">
    <citation type="submission" date="2020-06" db="EMBL/GenBank/DDBJ databases">
        <title>Draft genome of Bugula neritina, a colonial animal packing powerful symbionts and potential medicines.</title>
        <authorList>
            <person name="Rayko M."/>
        </authorList>
    </citation>
    <scope>NUCLEOTIDE SEQUENCE [LARGE SCALE GENOMIC DNA]</scope>
    <source>
        <strain evidence="1">Kwan_BN1</strain>
    </source>
</reference>
<sequence>MVEARHALALPQQLTFLHAIDSVLCTSVCTVQCDLPGLKNFKLKHEGYCNPIGCLPSTYLCYLQQTISMEDMDYLTTSTTTKVYTTEVYTTEVYTTITEDTTLARDITYTHPNSLLTMEDTR</sequence>
<name>A0A7J7KF19_BUGNE</name>
<organism evidence="1 2">
    <name type="scientific">Bugula neritina</name>
    <name type="common">Brown bryozoan</name>
    <name type="synonym">Sertularia neritina</name>
    <dbReference type="NCBI Taxonomy" id="10212"/>
    <lineage>
        <taxon>Eukaryota</taxon>
        <taxon>Metazoa</taxon>
        <taxon>Spiralia</taxon>
        <taxon>Lophotrochozoa</taxon>
        <taxon>Bryozoa</taxon>
        <taxon>Gymnolaemata</taxon>
        <taxon>Cheilostomatida</taxon>
        <taxon>Flustrina</taxon>
        <taxon>Buguloidea</taxon>
        <taxon>Bugulidae</taxon>
        <taxon>Bugula</taxon>
    </lineage>
</organism>
<comment type="caution">
    <text evidence="1">The sequence shown here is derived from an EMBL/GenBank/DDBJ whole genome shotgun (WGS) entry which is preliminary data.</text>
</comment>
<keyword evidence="2" id="KW-1185">Reference proteome</keyword>
<protein>
    <submittedName>
        <fullName evidence="1">Uncharacterized protein</fullName>
    </submittedName>
</protein>
<proteinExistence type="predicted"/>
<evidence type="ECO:0000313" key="1">
    <source>
        <dbReference type="EMBL" id="KAF6037250.1"/>
    </source>
</evidence>
<evidence type="ECO:0000313" key="2">
    <source>
        <dbReference type="Proteomes" id="UP000593567"/>
    </source>
</evidence>
<dbReference type="EMBL" id="VXIV02000597">
    <property type="protein sequence ID" value="KAF6037250.1"/>
    <property type="molecule type" value="Genomic_DNA"/>
</dbReference>
<accession>A0A7J7KF19</accession>
<gene>
    <name evidence="1" type="ORF">EB796_004440</name>
</gene>
<dbReference type="AlphaFoldDB" id="A0A7J7KF19"/>
<dbReference type="Proteomes" id="UP000593567">
    <property type="component" value="Unassembled WGS sequence"/>
</dbReference>